<dbReference type="Pfam" id="PF00665">
    <property type="entry name" value="rve"/>
    <property type="match status" value="1"/>
</dbReference>
<feature type="domain" description="Reverse transcriptase" evidence="7">
    <location>
        <begin position="1"/>
        <end position="62"/>
    </location>
</feature>
<evidence type="ECO:0000256" key="4">
    <source>
        <dbReference type="ARBA" id="ARBA00022759"/>
    </source>
</evidence>
<keyword evidence="2" id="KW-0548">Nucleotidyltransferase</keyword>
<dbReference type="InterPro" id="IPR041588">
    <property type="entry name" value="Integrase_H2C2"/>
</dbReference>
<dbReference type="PROSITE" id="PS50878">
    <property type="entry name" value="RT_POL"/>
    <property type="match status" value="1"/>
</dbReference>
<dbReference type="GO" id="GO:0016787">
    <property type="term" value="F:hydrolase activity"/>
    <property type="evidence" value="ECO:0007669"/>
    <property type="project" value="UniProtKB-KW"/>
</dbReference>
<keyword evidence="6" id="KW-0695">RNA-directed DNA polymerase</keyword>
<evidence type="ECO:0000256" key="6">
    <source>
        <dbReference type="ARBA" id="ARBA00022918"/>
    </source>
</evidence>
<dbReference type="PANTHER" id="PTHR37984:SF5">
    <property type="entry name" value="PROTEIN NYNRIN-LIKE"/>
    <property type="match status" value="1"/>
</dbReference>
<sequence length="598" mass="69970">MLEEISNIFVYIDDIIIFNKTKEEHTATLLQVLQRLFEHHIKINFEKSKFFQSEVEVLGYVVKSDGIYPKQSYLENKIFYKEIKTLKDVQKLLGVMNWYRKFLPDLSMKLHAISDLLKKENKNKALTQEMKLEIERMKLHIRQNHKLCFPNFKKKFKLNCDASELGMGSVLYQEDRIIGYYSKKFGGPELNYTIVEKEYLSILLSMIHFRKITQGSYIEVYTDSKNCLNMNEFDYDLFHVDGKENVIADNLSRCFAITEEETPKIKEYIASLQRASHYRDGEYLLDSKGRIILKDAETKMFLKNNHVLFGHRGITTMYNNLKNIVYVKNVIQNLKDIISKCETCKRYKPRNNGIETKGPHISANHKFEKISSDIFGPFKLNDYIHKGKKEAGYILSITDIYSRFTRLYFYYNVGANKVIEALTQWERDYGKPKQIISDNGKQYIGRELKTYLDNAKITHSLIPTYSPRSNGISESLNKTIAFILAINKKRNIQTILADIEDTINMNHNRTIGTSPLAAIKQFSVFDPLHNKTTVKSRPYIIPPCKVNIGDLVYAKDHHAKKLDKKFKRKKRVTEIGRKGRWIRLEGDRHMTHIMDVKL</sequence>
<dbReference type="CDD" id="cd09274">
    <property type="entry name" value="RNase_HI_RT_Ty3"/>
    <property type="match status" value="1"/>
</dbReference>
<dbReference type="GeneID" id="90542402"/>
<dbReference type="Gene3D" id="3.30.70.270">
    <property type="match status" value="2"/>
</dbReference>
<dbReference type="GO" id="GO:0005634">
    <property type="term" value="C:nucleus"/>
    <property type="evidence" value="ECO:0007669"/>
    <property type="project" value="UniProtKB-ARBA"/>
</dbReference>
<dbReference type="InterPro" id="IPR000477">
    <property type="entry name" value="RT_dom"/>
</dbReference>
<evidence type="ECO:0000256" key="5">
    <source>
        <dbReference type="ARBA" id="ARBA00022801"/>
    </source>
</evidence>
<dbReference type="SUPFAM" id="SSF56672">
    <property type="entry name" value="DNA/RNA polymerases"/>
    <property type="match status" value="1"/>
</dbReference>
<dbReference type="GO" id="GO:0004519">
    <property type="term" value="F:endonuclease activity"/>
    <property type="evidence" value="ECO:0007669"/>
    <property type="project" value="UniProtKB-KW"/>
</dbReference>
<reference evidence="9" key="1">
    <citation type="journal article" date="2024" name="BMC Genomics">
        <title>Functional annotation of a divergent genome using sequence and structure-based similarity.</title>
        <authorList>
            <person name="Svedberg D."/>
            <person name="Winiger R.R."/>
            <person name="Berg A."/>
            <person name="Sharma H."/>
            <person name="Tellgren-Roth C."/>
            <person name="Debrunner-Vossbrinck B.A."/>
            <person name="Vossbrinck C.R."/>
            <person name="Barandun J."/>
        </authorList>
    </citation>
    <scope>NUCLEOTIDE SEQUENCE</scope>
    <source>
        <strain evidence="9">Illinois isolate</strain>
    </source>
</reference>
<keyword evidence="4 9" id="KW-0255">Endonuclease</keyword>
<evidence type="ECO:0000313" key="10">
    <source>
        <dbReference type="Proteomes" id="UP001334084"/>
    </source>
</evidence>
<dbReference type="InterPro" id="IPR036397">
    <property type="entry name" value="RNaseH_sf"/>
</dbReference>
<dbReference type="GO" id="GO:0003676">
    <property type="term" value="F:nucleic acid binding"/>
    <property type="evidence" value="ECO:0007669"/>
    <property type="project" value="InterPro"/>
</dbReference>
<keyword evidence="10" id="KW-1185">Reference proteome</keyword>
<dbReference type="PROSITE" id="PS50994">
    <property type="entry name" value="INTEGRASE"/>
    <property type="match status" value="1"/>
</dbReference>
<protein>
    <submittedName>
        <fullName evidence="9">Endonuclease</fullName>
    </submittedName>
</protein>
<organism evidence="9 10">
    <name type="scientific">Vairimorpha necatrix</name>
    <dbReference type="NCBI Taxonomy" id="6039"/>
    <lineage>
        <taxon>Eukaryota</taxon>
        <taxon>Fungi</taxon>
        <taxon>Fungi incertae sedis</taxon>
        <taxon>Microsporidia</taxon>
        <taxon>Nosematidae</taxon>
        <taxon>Vairimorpha</taxon>
    </lineage>
</organism>
<dbReference type="SUPFAM" id="SSF53098">
    <property type="entry name" value="Ribonuclease H-like"/>
    <property type="match status" value="1"/>
</dbReference>
<proteinExistence type="predicted"/>
<keyword evidence="5" id="KW-0378">Hydrolase</keyword>
<dbReference type="Pfam" id="PF17921">
    <property type="entry name" value="Integrase_H2C2"/>
    <property type="match status" value="1"/>
</dbReference>
<dbReference type="Proteomes" id="UP001334084">
    <property type="component" value="Chromosome 9"/>
</dbReference>
<name>A0AAX4JEY7_9MICR</name>
<evidence type="ECO:0000259" key="8">
    <source>
        <dbReference type="PROSITE" id="PS50994"/>
    </source>
</evidence>
<evidence type="ECO:0000256" key="2">
    <source>
        <dbReference type="ARBA" id="ARBA00022695"/>
    </source>
</evidence>
<dbReference type="InterPro" id="IPR050951">
    <property type="entry name" value="Retrovirus_Pol_polyprotein"/>
</dbReference>
<dbReference type="GO" id="GO:0015074">
    <property type="term" value="P:DNA integration"/>
    <property type="evidence" value="ECO:0007669"/>
    <property type="project" value="InterPro"/>
</dbReference>
<dbReference type="PANTHER" id="PTHR37984">
    <property type="entry name" value="PROTEIN CBG26694"/>
    <property type="match status" value="1"/>
</dbReference>
<keyword evidence="3" id="KW-0540">Nuclease</keyword>
<dbReference type="InterPro" id="IPR041373">
    <property type="entry name" value="RT_RNaseH"/>
</dbReference>
<dbReference type="InterPro" id="IPR012337">
    <property type="entry name" value="RNaseH-like_sf"/>
</dbReference>
<dbReference type="GO" id="GO:0003964">
    <property type="term" value="F:RNA-directed DNA polymerase activity"/>
    <property type="evidence" value="ECO:0007669"/>
    <property type="project" value="UniProtKB-KW"/>
</dbReference>
<feature type="domain" description="Integrase catalytic" evidence="8">
    <location>
        <begin position="355"/>
        <end position="523"/>
    </location>
</feature>
<dbReference type="InterPro" id="IPR043128">
    <property type="entry name" value="Rev_trsase/Diguanyl_cyclase"/>
</dbReference>
<dbReference type="KEGG" id="vnx:VNE69_09123"/>
<accession>A0AAX4JEY7</accession>
<dbReference type="RefSeq" id="XP_065330715.1">
    <property type="nucleotide sequence ID" value="XM_065474643.1"/>
</dbReference>
<gene>
    <name evidence="9" type="ORF">VNE69_09123</name>
</gene>
<keyword evidence="1" id="KW-0808">Transferase</keyword>
<dbReference type="Pfam" id="PF17917">
    <property type="entry name" value="RT_RNaseH"/>
    <property type="match status" value="1"/>
</dbReference>
<evidence type="ECO:0000256" key="1">
    <source>
        <dbReference type="ARBA" id="ARBA00022679"/>
    </source>
</evidence>
<dbReference type="Pfam" id="PF00078">
    <property type="entry name" value="RVT_1"/>
    <property type="match status" value="1"/>
</dbReference>
<dbReference type="InterPro" id="IPR043502">
    <property type="entry name" value="DNA/RNA_pol_sf"/>
</dbReference>
<evidence type="ECO:0000313" key="9">
    <source>
        <dbReference type="EMBL" id="WUR04570.1"/>
    </source>
</evidence>
<evidence type="ECO:0000259" key="7">
    <source>
        <dbReference type="PROSITE" id="PS50878"/>
    </source>
</evidence>
<dbReference type="Gene3D" id="1.10.340.70">
    <property type="match status" value="1"/>
</dbReference>
<dbReference type="InterPro" id="IPR001584">
    <property type="entry name" value="Integrase_cat-core"/>
</dbReference>
<evidence type="ECO:0000256" key="3">
    <source>
        <dbReference type="ARBA" id="ARBA00022722"/>
    </source>
</evidence>
<dbReference type="Gene3D" id="3.30.420.10">
    <property type="entry name" value="Ribonuclease H-like superfamily/Ribonuclease H"/>
    <property type="match status" value="1"/>
</dbReference>
<dbReference type="AlphaFoldDB" id="A0AAX4JEY7"/>
<dbReference type="EMBL" id="CP142734">
    <property type="protein sequence ID" value="WUR04570.1"/>
    <property type="molecule type" value="Genomic_DNA"/>
</dbReference>